<evidence type="ECO:0000313" key="2">
    <source>
        <dbReference type="Proteomes" id="UP000683139"/>
    </source>
</evidence>
<reference evidence="1" key="1">
    <citation type="submission" date="2021-03" db="EMBL/GenBank/DDBJ databases">
        <title>Antimicrobial resistance genes in bacteria isolated from Japanese honey, and their potential for conferring macrolide and lincosamide resistance in the American foulbrood pathogen Paenibacillus larvae.</title>
        <authorList>
            <person name="Okamoto M."/>
            <person name="Kumagai M."/>
            <person name="Kanamori H."/>
            <person name="Takamatsu D."/>
        </authorList>
    </citation>
    <scope>NUCLEOTIDE SEQUENCE</scope>
    <source>
        <strain evidence="1">J40TS1</strain>
    </source>
</reference>
<dbReference type="AlphaFoldDB" id="A0A919YPY6"/>
<name>A0A919YPY6_9BACL</name>
<gene>
    <name evidence="1" type="ORF">J40TS1_04800</name>
</gene>
<accession>A0A919YPY6</accession>
<dbReference type="EMBL" id="BOSE01000001">
    <property type="protein sequence ID" value="GIP14838.1"/>
    <property type="molecule type" value="Genomic_DNA"/>
</dbReference>
<evidence type="ECO:0000313" key="1">
    <source>
        <dbReference type="EMBL" id="GIP14838.1"/>
    </source>
</evidence>
<dbReference type="Proteomes" id="UP000683139">
    <property type="component" value="Unassembled WGS sequence"/>
</dbReference>
<comment type="caution">
    <text evidence="1">The sequence shown here is derived from an EMBL/GenBank/DDBJ whole genome shotgun (WGS) entry which is preliminary data.</text>
</comment>
<dbReference type="RefSeq" id="WP_213513024.1">
    <property type="nucleotide sequence ID" value="NZ_BOSE01000001.1"/>
</dbReference>
<keyword evidence="2" id="KW-1185">Reference proteome</keyword>
<organism evidence="1 2">
    <name type="scientific">Paenibacillus montaniterrae</name>
    <dbReference type="NCBI Taxonomy" id="429341"/>
    <lineage>
        <taxon>Bacteria</taxon>
        <taxon>Bacillati</taxon>
        <taxon>Bacillota</taxon>
        <taxon>Bacilli</taxon>
        <taxon>Bacillales</taxon>
        <taxon>Paenibacillaceae</taxon>
        <taxon>Paenibacillus</taxon>
    </lineage>
</organism>
<protein>
    <submittedName>
        <fullName evidence="1">Uncharacterized protein</fullName>
    </submittedName>
</protein>
<sequence>MELSLIMNEHFENETICFDGFAFQNCVFTNCVILITCMDFEFVNCSFFGSTLHIEPSLPIFEISHQLSQSIYDESTHCYRNEFEYPNPQLPLMKA</sequence>
<proteinExistence type="predicted"/>